<proteinExistence type="inferred from homology"/>
<dbReference type="PRINTS" id="PR00783">
    <property type="entry name" value="MINTRINSICP"/>
</dbReference>
<reference evidence="7" key="1">
    <citation type="journal article" date="2020" name="Stud. Mycol.">
        <title>101 Dothideomycetes genomes: a test case for predicting lifestyles and emergence of pathogens.</title>
        <authorList>
            <person name="Haridas S."/>
            <person name="Albert R."/>
            <person name="Binder M."/>
            <person name="Bloem J."/>
            <person name="Labutti K."/>
            <person name="Salamov A."/>
            <person name="Andreopoulos B."/>
            <person name="Baker S."/>
            <person name="Barry K."/>
            <person name="Bills G."/>
            <person name="Bluhm B."/>
            <person name="Cannon C."/>
            <person name="Castanera R."/>
            <person name="Culley D."/>
            <person name="Daum C."/>
            <person name="Ezra D."/>
            <person name="Gonzalez J."/>
            <person name="Henrissat B."/>
            <person name="Kuo A."/>
            <person name="Liang C."/>
            <person name="Lipzen A."/>
            <person name="Lutzoni F."/>
            <person name="Magnuson J."/>
            <person name="Mondo S."/>
            <person name="Nolan M."/>
            <person name="Ohm R."/>
            <person name="Pangilinan J."/>
            <person name="Park H.-J."/>
            <person name="Ramirez L."/>
            <person name="Alfaro M."/>
            <person name="Sun H."/>
            <person name="Tritt A."/>
            <person name="Yoshinaga Y."/>
            <person name="Zwiers L.-H."/>
            <person name="Turgeon B."/>
            <person name="Goodwin S."/>
            <person name="Spatafora J."/>
            <person name="Crous P."/>
            <person name="Grigoriev I."/>
        </authorList>
    </citation>
    <scope>NUCLEOTIDE SEQUENCE</scope>
    <source>
        <strain evidence="7">CBS 109.77</strain>
    </source>
</reference>
<organism evidence="7 8">
    <name type="scientific">Melanomma pulvis-pyrius CBS 109.77</name>
    <dbReference type="NCBI Taxonomy" id="1314802"/>
    <lineage>
        <taxon>Eukaryota</taxon>
        <taxon>Fungi</taxon>
        <taxon>Dikarya</taxon>
        <taxon>Ascomycota</taxon>
        <taxon>Pezizomycotina</taxon>
        <taxon>Dothideomycetes</taxon>
        <taxon>Pleosporomycetidae</taxon>
        <taxon>Pleosporales</taxon>
        <taxon>Melanommataceae</taxon>
        <taxon>Melanomma</taxon>
    </lineage>
</organism>
<comment type="similarity">
    <text evidence="5">Belongs to the MIP/aquaporin (TC 1.A.8) family.</text>
</comment>
<feature type="transmembrane region" description="Helical" evidence="6">
    <location>
        <begin position="248"/>
        <end position="267"/>
    </location>
</feature>
<evidence type="ECO:0000256" key="4">
    <source>
        <dbReference type="ARBA" id="ARBA00023136"/>
    </source>
</evidence>
<dbReference type="Pfam" id="PF00230">
    <property type="entry name" value="MIP"/>
    <property type="match status" value="1"/>
</dbReference>
<evidence type="ECO:0000256" key="5">
    <source>
        <dbReference type="RuleBase" id="RU000477"/>
    </source>
</evidence>
<dbReference type="AlphaFoldDB" id="A0A6A6XAX8"/>
<dbReference type="InterPro" id="IPR000425">
    <property type="entry name" value="MIP"/>
</dbReference>
<gene>
    <name evidence="7" type="ORF">K505DRAFT_276707</name>
</gene>
<evidence type="ECO:0000313" key="8">
    <source>
        <dbReference type="Proteomes" id="UP000799757"/>
    </source>
</evidence>
<feature type="transmembrane region" description="Helical" evidence="6">
    <location>
        <begin position="170"/>
        <end position="191"/>
    </location>
</feature>
<feature type="transmembrane region" description="Helical" evidence="6">
    <location>
        <begin position="295"/>
        <end position="315"/>
    </location>
</feature>
<evidence type="ECO:0000256" key="2">
    <source>
        <dbReference type="ARBA" id="ARBA00022692"/>
    </source>
</evidence>
<protein>
    <submittedName>
        <fullName evidence="7">MIP transporter</fullName>
    </submittedName>
</protein>
<dbReference type="SUPFAM" id="SSF81338">
    <property type="entry name" value="Aquaporin-like"/>
    <property type="match status" value="1"/>
</dbReference>
<evidence type="ECO:0000256" key="1">
    <source>
        <dbReference type="ARBA" id="ARBA00004141"/>
    </source>
</evidence>
<dbReference type="EMBL" id="MU001921">
    <property type="protein sequence ID" value="KAF2793609.1"/>
    <property type="molecule type" value="Genomic_DNA"/>
</dbReference>
<keyword evidence="3 6" id="KW-1133">Transmembrane helix</keyword>
<dbReference type="InterPro" id="IPR023271">
    <property type="entry name" value="Aquaporin-like"/>
</dbReference>
<evidence type="ECO:0000313" key="7">
    <source>
        <dbReference type="EMBL" id="KAF2793609.1"/>
    </source>
</evidence>
<name>A0A6A6XAX8_9PLEO</name>
<keyword evidence="5" id="KW-0813">Transport</keyword>
<dbReference type="PANTHER" id="PTHR47002">
    <property type="entry name" value="AQUAPORIN-LIKE"/>
    <property type="match status" value="1"/>
</dbReference>
<accession>A0A6A6XAX8</accession>
<dbReference type="OrthoDB" id="3222at2759"/>
<dbReference type="GO" id="GO:0016020">
    <property type="term" value="C:membrane"/>
    <property type="evidence" value="ECO:0007669"/>
    <property type="project" value="UniProtKB-SubCell"/>
</dbReference>
<keyword evidence="8" id="KW-1185">Reference proteome</keyword>
<dbReference type="Gene3D" id="1.20.1080.10">
    <property type="entry name" value="Glycerol uptake facilitator protein"/>
    <property type="match status" value="1"/>
</dbReference>
<evidence type="ECO:0000256" key="3">
    <source>
        <dbReference type="ARBA" id="ARBA00022989"/>
    </source>
</evidence>
<feature type="transmembrane region" description="Helical" evidence="6">
    <location>
        <begin position="216"/>
        <end position="236"/>
    </location>
</feature>
<sequence>MANDDIELVRSRSLEGLRQRKNHHNHGPSVASRPFAGRIGGNQEFTLNPSDASFDSTVKRVPDAGTTFTWKQSFSVHAFTDLELWKESICEGVGTCLQIYLSGLYAIGLGDSTTHTSLGPVTPAAFGAIANTFLITLFIYAGGPVSGGHFNPLITMSTFFARLSIFPRTVLYILFQCAGAVVAGFLVRVSLGRPAALFRGVPGCYIDPLIVSPGQAYTLELMTSFVLLFIAFGVGLDPRQRMVFGPALSPILVGFAIGLCSFASGVARPGYSGASMNPARCLGLMAAAENFTMHYVHWAGDITAAMLIGLLYWAIPIYEH</sequence>
<dbReference type="GO" id="GO:0015267">
    <property type="term" value="F:channel activity"/>
    <property type="evidence" value="ECO:0007669"/>
    <property type="project" value="InterPro"/>
</dbReference>
<comment type="subcellular location">
    <subcellularLocation>
        <location evidence="1">Membrane</location>
        <topology evidence="1">Multi-pass membrane protein</topology>
    </subcellularLocation>
</comment>
<dbReference type="PANTHER" id="PTHR47002:SF2">
    <property type="entry name" value="AQUAPORIN AQPAE.A-LIKE"/>
    <property type="match status" value="1"/>
</dbReference>
<evidence type="ECO:0000256" key="6">
    <source>
        <dbReference type="SAM" id="Phobius"/>
    </source>
</evidence>
<keyword evidence="2 5" id="KW-0812">Transmembrane</keyword>
<dbReference type="Proteomes" id="UP000799757">
    <property type="component" value="Unassembled WGS sequence"/>
</dbReference>
<keyword evidence="4 6" id="KW-0472">Membrane</keyword>